<keyword evidence="2" id="KW-1185">Reference proteome</keyword>
<organism evidence="1 2">
    <name type="scientific">Hermanssonia centrifuga</name>
    <dbReference type="NCBI Taxonomy" id="98765"/>
    <lineage>
        <taxon>Eukaryota</taxon>
        <taxon>Fungi</taxon>
        <taxon>Dikarya</taxon>
        <taxon>Basidiomycota</taxon>
        <taxon>Agaricomycotina</taxon>
        <taxon>Agaricomycetes</taxon>
        <taxon>Polyporales</taxon>
        <taxon>Meruliaceae</taxon>
        <taxon>Hermanssonia</taxon>
    </lineage>
</organism>
<evidence type="ECO:0000313" key="1">
    <source>
        <dbReference type="EMBL" id="PSR72249.1"/>
    </source>
</evidence>
<gene>
    <name evidence="1" type="ORF">PHLCEN_2v11841</name>
</gene>
<dbReference type="AlphaFoldDB" id="A0A2R6NIQ1"/>
<dbReference type="Proteomes" id="UP000186601">
    <property type="component" value="Unassembled WGS sequence"/>
</dbReference>
<evidence type="ECO:0000313" key="2">
    <source>
        <dbReference type="Proteomes" id="UP000186601"/>
    </source>
</evidence>
<protein>
    <submittedName>
        <fullName evidence="1">Uncharacterized protein</fullName>
    </submittedName>
</protein>
<reference evidence="1 2" key="1">
    <citation type="submission" date="2018-02" db="EMBL/GenBank/DDBJ databases">
        <title>Genome sequence of the basidiomycete white-rot fungus Phlebia centrifuga.</title>
        <authorList>
            <person name="Granchi Z."/>
            <person name="Peng M."/>
            <person name="de Vries R.P."/>
            <person name="Hilden K."/>
            <person name="Makela M.R."/>
            <person name="Grigoriev I."/>
            <person name="Riley R."/>
        </authorList>
    </citation>
    <scope>NUCLEOTIDE SEQUENCE [LARGE SCALE GENOMIC DNA]</scope>
    <source>
        <strain evidence="1 2">FBCC195</strain>
    </source>
</reference>
<dbReference type="EMBL" id="MLYV02001198">
    <property type="protein sequence ID" value="PSR72249.1"/>
    <property type="molecule type" value="Genomic_DNA"/>
</dbReference>
<comment type="caution">
    <text evidence="1">The sequence shown here is derived from an EMBL/GenBank/DDBJ whole genome shotgun (WGS) entry which is preliminary data.</text>
</comment>
<name>A0A2R6NIQ1_9APHY</name>
<proteinExistence type="predicted"/>
<sequence length="130" mass="14647">MHRIQISSDPKCPQCGVEIEEANVRRIYVGYSERVIPKEKGKQIQRGGSVLGTPHISAAWMRGFAAMKQEQEHNDRRLKTLKKRSEVILESIANMQHYRDVIVGHLEATRKVTAELEDAIRKAGQGGISV</sequence>
<accession>A0A2R6NIQ1</accession>